<comment type="caution">
    <text evidence="3">The sequence shown here is derived from an EMBL/GenBank/DDBJ whole genome shotgun (WGS) entry which is preliminary data.</text>
</comment>
<organism evidence="3 4">
    <name type="scientific">Streptomyces noboritoensis</name>
    <dbReference type="NCBI Taxonomy" id="67337"/>
    <lineage>
        <taxon>Bacteria</taxon>
        <taxon>Bacillati</taxon>
        <taxon>Actinomycetota</taxon>
        <taxon>Actinomycetes</taxon>
        <taxon>Kitasatosporales</taxon>
        <taxon>Streptomycetaceae</taxon>
        <taxon>Streptomyces</taxon>
    </lineage>
</organism>
<feature type="region of interest" description="Disordered" evidence="1">
    <location>
        <begin position="302"/>
        <end position="346"/>
    </location>
</feature>
<feature type="compositionally biased region" description="Low complexity" evidence="1">
    <location>
        <begin position="95"/>
        <end position="105"/>
    </location>
</feature>
<dbReference type="EMBL" id="JBHMQV010000001">
    <property type="protein sequence ID" value="MFC0843097.1"/>
    <property type="molecule type" value="Genomic_DNA"/>
</dbReference>
<feature type="compositionally biased region" description="Low complexity" evidence="1">
    <location>
        <begin position="54"/>
        <end position="67"/>
    </location>
</feature>
<feature type="chain" id="PRO_5047380828" evidence="2">
    <location>
        <begin position="26"/>
        <end position="346"/>
    </location>
</feature>
<accession>A0ABV6TBG0</accession>
<evidence type="ECO:0000256" key="1">
    <source>
        <dbReference type="SAM" id="MobiDB-lite"/>
    </source>
</evidence>
<dbReference type="Proteomes" id="UP001589887">
    <property type="component" value="Unassembled WGS sequence"/>
</dbReference>
<name>A0ABV6TBG0_9ACTN</name>
<proteinExistence type="predicted"/>
<keyword evidence="2" id="KW-0732">Signal</keyword>
<feature type="region of interest" description="Disordered" evidence="1">
    <location>
        <begin position="22"/>
        <end position="148"/>
    </location>
</feature>
<sequence length="346" mass="34024">MRYRRARSLAVVVLVLVAAGCGSHGGNHQAVRPPATAVSDAGGQESPLPGDGTPGTSSAAPSGSATSGPGGGSKNTSGSGSGGDGGSSGPGSTGSAGSTTGSTDPGHTRPSDPGKSTSPSTGDKGGGKSGPCGLSSPPTGTTGGRRTQTVVFPSPGTAHTYPHTSTTLHACATSGLPVRYALGGDPGGCKVESANGGTTVAISGTTGTCTVLAYQDGDATWAPAEPVRGDFAVGYQVVSISWADPKRPMHYPSGPVGVRVRVTSPDPFEGGMLTMTAKGDCQLENDSYIGVNDPVVTVKVQPTKPSGTSGECTLSGLMGSDHTKQSVTLPPRSYTVTASRSAQPSP</sequence>
<feature type="signal peptide" evidence="2">
    <location>
        <begin position="1"/>
        <end position="25"/>
    </location>
</feature>
<keyword evidence="4" id="KW-1185">Reference proteome</keyword>
<feature type="compositionally biased region" description="Polar residues" evidence="1">
    <location>
        <begin position="334"/>
        <end position="346"/>
    </location>
</feature>
<gene>
    <name evidence="3" type="ORF">ACFH04_04970</name>
</gene>
<dbReference type="RefSeq" id="WP_394316878.1">
    <property type="nucleotide sequence ID" value="NZ_JBHMQV010000001.1"/>
</dbReference>
<evidence type="ECO:0000313" key="4">
    <source>
        <dbReference type="Proteomes" id="UP001589887"/>
    </source>
</evidence>
<reference evidence="3 4" key="1">
    <citation type="submission" date="2024-09" db="EMBL/GenBank/DDBJ databases">
        <authorList>
            <person name="Sun Q."/>
            <person name="Mori K."/>
        </authorList>
    </citation>
    <scope>NUCLEOTIDE SEQUENCE [LARGE SCALE GENOMIC DNA]</scope>
    <source>
        <strain evidence="3 4">JCM 4557</strain>
    </source>
</reference>
<dbReference type="PROSITE" id="PS51257">
    <property type="entry name" value="PROKAR_LIPOPROTEIN"/>
    <property type="match status" value="1"/>
</dbReference>
<feature type="compositionally biased region" description="Gly residues" evidence="1">
    <location>
        <begin position="68"/>
        <end position="94"/>
    </location>
</feature>
<protein>
    <submittedName>
        <fullName evidence="3">Uncharacterized protein</fullName>
    </submittedName>
</protein>
<evidence type="ECO:0000256" key="2">
    <source>
        <dbReference type="SAM" id="SignalP"/>
    </source>
</evidence>
<feature type="compositionally biased region" description="Low complexity" evidence="1">
    <location>
        <begin position="131"/>
        <end position="140"/>
    </location>
</feature>
<evidence type="ECO:0000313" key="3">
    <source>
        <dbReference type="EMBL" id="MFC0843097.1"/>
    </source>
</evidence>